<name>F4QKS8_9CAUL</name>
<dbReference type="EMBL" id="GL883077">
    <property type="protein sequence ID" value="EGF93380.1"/>
    <property type="molecule type" value="Genomic_DNA"/>
</dbReference>
<evidence type="ECO:0000313" key="3">
    <source>
        <dbReference type="Proteomes" id="UP000006512"/>
    </source>
</evidence>
<protein>
    <submittedName>
        <fullName evidence="2">Alpha-L-arabinofuranosidase-like protein</fullName>
    </submittedName>
</protein>
<feature type="chain" id="PRO_5003316634" evidence="1">
    <location>
        <begin position="25"/>
        <end position="170"/>
    </location>
</feature>
<dbReference type="Gene3D" id="2.60.120.430">
    <property type="entry name" value="Galactose-binding lectin"/>
    <property type="match status" value="1"/>
</dbReference>
<accession>F4QKS8</accession>
<dbReference type="HOGENOM" id="CLU_1651038_0_0_5"/>
<evidence type="ECO:0000256" key="1">
    <source>
        <dbReference type="SAM" id="SignalP"/>
    </source>
</evidence>
<proteinExistence type="predicted"/>
<dbReference type="AlphaFoldDB" id="F4QKS8"/>
<dbReference type="eggNOG" id="COG3534">
    <property type="taxonomic scope" value="Bacteria"/>
</dbReference>
<organism evidence="2 3">
    <name type="scientific">Asticcacaulis biprosthecium C19</name>
    <dbReference type="NCBI Taxonomy" id="715226"/>
    <lineage>
        <taxon>Bacteria</taxon>
        <taxon>Pseudomonadati</taxon>
        <taxon>Pseudomonadota</taxon>
        <taxon>Alphaproteobacteria</taxon>
        <taxon>Caulobacterales</taxon>
        <taxon>Caulobacteraceae</taxon>
        <taxon>Asticcacaulis</taxon>
    </lineage>
</organism>
<keyword evidence="3" id="KW-1185">Reference proteome</keyword>
<keyword evidence="1" id="KW-0732">Signal</keyword>
<feature type="signal peptide" evidence="1">
    <location>
        <begin position="1"/>
        <end position="24"/>
    </location>
</feature>
<dbReference type="OrthoDB" id="9803686at2"/>
<dbReference type="Proteomes" id="UP000006512">
    <property type="component" value="Unassembled WGS sequence"/>
</dbReference>
<gene>
    <name evidence="2" type="ORF">ABI_18200</name>
</gene>
<evidence type="ECO:0000313" key="2">
    <source>
        <dbReference type="EMBL" id="EGF93380.1"/>
    </source>
</evidence>
<sequence length="170" mass="18493">MSNMNRRLFTAAFAAMAFAGPVFAQETAPAAPQPMVIYDDVLAPGWNNWSWAKTTLSTDIGSDVKPISMQSEPWQALFLQHAPFSTAGYTKLTFYVNGGPTGGQTISVKALIGDKPVDPGYTIRLNANTWNVVEVPLADLGAVNQTISGLWWQAQGQPVSTWYITVIQLE</sequence>
<dbReference type="RefSeq" id="WP_006272577.1">
    <property type="nucleotide sequence ID" value="NZ_GL883077.1"/>
</dbReference>
<reference evidence="3" key="1">
    <citation type="submission" date="2011-03" db="EMBL/GenBank/DDBJ databases">
        <title>Draft genome sequence of Brevundimonas diminuta.</title>
        <authorList>
            <person name="Brown P.J.B."/>
            <person name="Buechlein A."/>
            <person name="Hemmerich C."/>
            <person name="Brun Y.V."/>
        </authorList>
    </citation>
    <scope>NUCLEOTIDE SEQUENCE [LARGE SCALE GENOMIC DNA]</scope>
    <source>
        <strain evidence="3">C19</strain>
    </source>
</reference>